<proteinExistence type="predicted"/>
<dbReference type="Proteomes" id="UP001259420">
    <property type="component" value="Unassembled WGS sequence"/>
</dbReference>
<name>A0ACC6JM20_9PSED</name>
<dbReference type="EMBL" id="JAVDSD010000004">
    <property type="protein sequence ID" value="MDR6607307.1"/>
    <property type="molecule type" value="Genomic_DNA"/>
</dbReference>
<organism evidence="1 2">
    <name type="scientific">Pseudomonas synxantha</name>
    <dbReference type="NCBI Taxonomy" id="47883"/>
    <lineage>
        <taxon>Bacteria</taxon>
        <taxon>Pseudomonadati</taxon>
        <taxon>Pseudomonadota</taxon>
        <taxon>Gammaproteobacteria</taxon>
        <taxon>Pseudomonadales</taxon>
        <taxon>Pseudomonadaceae</taxon>
        <taxon>Pseudomonas</taxon>
    </lineage>
</organism>
<gene>
    <name evidence="1" type="ORF">J2X87_002377</name>
</gene>
<protein>
    <submittedName>
        <fullName evidence="1">Pimeloyl-ACP methyl ester carboxylesterase</fullName>
    </submittedName>
</protein>
<keyword evidence="2" id="KW-1185">Reference proteome</keyword>
<sequence length="378" mass="42588">MYLLRSKPMPGLLLQSRPFSRHSEPDMNKPLDMLVPPIAAPAPSRRNVLKIGAAMATLPVIASALSFAQAAEKQTMTATTEDPSDTFINGLADLMAHSTRTPILRWPNEYGMEYEEIFFPAMDGVTIEGWFIPGKSNRLVICNHPMPCNRYGYPGHLAPWTDFGGFEVNFLPEYKALHDAGYNIIAYDLRNHGRSGTGSGGVNGHGVLEYRDVVGSLRYAKSRPDTKNMKTVLYSRCLGANATIVGIKKHPKEFKHVKALVALQPVTPRVFVETAMERQKIDNGVDRFDVALHRRTGYHLADVWPMEYAKAVTLPTFVAQVRNDFLTRPSNVQEIFDTLSSKDKELYWIEGTDLRFQGYNYFGQHPQLILDWFDKHIA</sequence>
<evidence type="ECO:0000313" key="2">
    <source>
        <dbReference type="Proteomes" id="UP001259420"/>
    </source>
</evidence>
<comment type="caution">
    <text evidence="1">The sequence shown here is derived from an EMBL/GenBank/DDBJ whole genome shotgun (WGS) entry which is preliminary data.</text>
</comment>
<reference evidence="1" key="1">
    <citation type="submission" date="2023-07" db="EMBL/GenBank/DDBJ databases">
        <title>Sorghum-associated microbial communities from plants grown in Nebraska, USA.</title>
        <authorList>
            <person name="Schachtman D."/>
        </authorList>
    </citation>
    <scope>NUCLEOTIDE SEQUENCE</scope>
    <source>
        <strain evidence="1">BE46</strain>
    </source>
</reference>
<accession>A0ACC6JM20</accession>
<evidence type="ECO:0000313" key="1">
    <source>
        <dbReference type="EMBL" id="MDR6607307.1"/>
    </source>
</evidence>